<feature type="transmembrane region" description="Helical" evidence="1">
    <location>
        <begin position="436"/>
        <end position="461"/>
    </location>
</feature>
<sequence>MRDTKSVAVPSSSATKAPKSVPAWKFIIPSMLGIFLFMLPLPYDGSYTIPVAILAKSLVAILGDSALWLIVALISVSALMSSYAMFAKPSWLGKNALLTALFQVSKVWYGVRMLGWVLVLICAFKVGPEALWSGDTGGLILADLLPTLLSVFIFAGLLLPLLLNFGLLEFVGTLLSKVMRPIFGLPGRSAVDCIASWLGDGSVGILLTNKQYEDKHYTQREGVVIATTFSAVSITFSLVVLAQVNLEHMFAPFYLTVCVAGLAAAIIVPRLPPLSGFKDYFVDGSSRQQDDEVIPAEYTTTGWAYNLAIQQAGRASHPKQLLKQGLHNVLDMLLGVLPVIMAVGTVALVVAEYTPIFSILGKPFIPVLELLQLPEAAKASETLVVGFADMFIPSILAASIEADITRFVIAAVSVTQLIYLSEVGALILGSQLPVKLWQLFAIFLIRTIVTLPIIAAMAHLFF</sequence>
<feature type="transmembrane region" description="Helical" evidence="1">
    <location>
        <begin position="66"/>
        <end position="86"/>
    </location>
</feature>
<feature type="transmembrane region" description="Helical" evidence="1">
    <location>
        <begin position="329"/>
        <end position="351"/>
    </location>
</feature>
<comment type="caution">
    <text evidence="3">The sequence shown here is derived from an EMBL/GenBank/DDBJ whole genome shotgun (WGS) entry which is preliminary data.</text>
</comment>
<evidence type="ECO:0000256" key="1">
    <source>
        <dbReference type="SAM" id="Phobius"/>
    </source>
</evidence>
<feature type="transmembrane region" description="Helical" evidence="1">
    <location>
        <begin position="223"/>
        <end position="244"/>
    </location>
</feature>
<feature type="transmembrane region" description="Helical" evidence="1">
    <location>
        <begin position="383"/>
        <end position="400"/>
    </location>
</feature>
<keyword evidence="1" id="KW-1133">Transmembrane helix</keyword>
<dbReference type="Pfam" id="PF07670">
    <property type="entry name" value="Gate"/>
    <property type="match status" value="1"/>
</dbReference>
<proteinExistence type="predicted"/>
<gene>
    <name evidence="3" type="ORF">GCM10007414_17780</name>
</gene>
<keyword evidence="1" id="KW-0812">Transmembrane</keyword>
<protein>
    <submittedName>
        <fullName evidence="3">Membrane protein</fullName>
    </submittedName>
</protein>
<evidence type="ECO:0000259" key="2">
    <source>
        <dbReference type="Pfam" id="PF07670"/>
    </source>
</evidence>
<evidence type="ECO:0000313" key="4">
    <source>
        <dbReference type="Proteomes" id="UP000651977"/>
    </source>
</evidence>
<dbReference type="Proteomes" id="UP000651977">
    <property type="component" value="Unassembled WGS sequence"/>
</dbReference>
<dbReference type="EMBL" id="BMDY01000009">
    <property type="protein sequence ID" value="GGB04940.1"/>
    <property type="molecule type" value="Genomic_DNA"/>
</dbReference>
<feature type="transmembrane region" description="Helical" evidence="1">
    <location>
        <begin position="147"/>
        <end position="171"/>
    </location>
</feature>
<accession>A0ABQ1I0J5</accession>
<keyword evidence="1" id="KW-0472">Membrane</keyword>
<dbReference type="RefSeq" id="WP_055734315.1">
    <property type="nucleotide sequence ID" value="NZ_BMDY01000009.1"/>
</dbReference>
<feature type="transmembrane region" description="Helical" evidence="1">
    <location>
        <begin position="250"/>
        <end position="268"/>
    </location>
</feature>
<reference evidence="4" key="1">
    <citation type="journal article" date="2019" name="Int. J. Syst. Evol. Microbiol.">
        <title>The Global Catalogue of Microorganisms (GCM) 10K type strain sequencing project: providing services to taxonomists for standard genome sequencing and annotation.</title>
        <authorList>
            <consortium name="The Broad Institute Genomics Platform"/>
            <consortium name="The Broad Institute Genome Sequencing Center for Infectious Disease"/>
            <person name="Wu L."/>
            <person name="Ma J."/>
        </authorList>
    </citation>
    <scope>NUCLEOTIDE SEQUENCE [LARGE SCALE GENOMIC DNA]</scope>
    <source>
        <strain evidence="4">CGMCC 1.10131</strain>
    </source>
</reference>
<feature type="transmembrane region" description="Helical" evidence="1">
    <location>
        <begin position="407"/>
        <end position="430"/>
    </location>
</feature>
<feature type="transmembrane region" description="Helical" evidence="1">
    <location>
        <begin position="21"/>
        <end position="41"/>
    </location>
</feature>
<feature type="transmembrane region" description="Helical" evidence="1">
    <location>
        <begin position="107"/>
        <end position="127"/>
    </location>
</feature>
<feature type="domain" description="Nucleoside transporter/FeoB GTPase Gate" evidence="2">
    <location>
        <begin position="147"/>
        <end position="243"/>
    </location>
</feature>
<name>A0ABQ1I0J5_9ALTE</name>
<keyword evidence="4" id="KW-1185">Reference proteome</keyword>
<dbReference type="InterPro" id="IPR011642">
    <property type="entry name" value="Gate_dom"/>
</dbReference>
<evidence type="ECO:0000313" key="3">
    <source>
        <dbReference type="EMBL" id="GGB04940.1"/>
    </source>
</evidence>
<organism evidence="3 4">
    <name type="scientific">Agarivorans gilvus</name>
    <dbReference type="NCBI Taxonomy" id="680279"/>
    <lineage>
        <taxon>Bacteria</taxon>
        <taxon>Pseudomonadati</taxon>
        <taxon>Pseudomonadota</taxon>
        <taxon>Gammaproteobacteria</taxon>
        <taxon>Alteromonadales</taxon>
        <taxon>Alteromonadaceae</taxon>
        <taxon>Agarivorans</taxon>
    </lineage>
</organism>